<organism evidence="2 3">
    <name type="scientific">Mucor saturninus</name>
    <dbReference type="NCBI Taxonomy" id="64648"/>
    <lineage>
        <taxon>Eukaryota</taxon>
        <taxon>Fungi</taxon>
        <taxon>Fungi incertae sedis</taxon>
        <taxon>Mucoromycota</taxon>
        <taxon>Mucoromycotina</taxon>
        <taxon>Mucoromycetes</taxon>
        <taxon>Mucorales</taxon>
        <taxon>Mucorineae</taxon>
        <taxon>Mucoraceae</taxon>
        <taxon>Mucor</taxon>
    </lineage>
</organism>
<keyword evidence="3" id="KW-1185">Reference proteome</keyword>
<keyword evidence="1" id="KW-0812">Transmembrane</keyword>
<dbReference type="EMBL" id="JAEPRD010000012">
    <property type="protein sequence ID" value="KAG2210253.1"/>
    <property type="molecule type" value="Genomic_DNA"/>
</dbReference>
<feature type="transmembrane region" description="Helical" evidence="1">
    <location>
        <begin position="34"/>
        <end position="58"/>
    </location>
</feature>
<dbReference type="OrthoDB" id="9909019at2759"/>
<gene>
    <name evidence="2" type="ORF">INT47_003238</name>
</gene>
<name>A0A8H7RIH4_9FUNG</name>
<reference evidence="2" key="1">
    <citation type="submission" date="2020-12" db="EMBL/GenBank/DDBJ databases">
        <title>Metabolic potential, ecology and presence of endohyphal bacteria is reflected in genomic diversity of Mucoromycotina.</title>
        <authorList>
            <person name="Muszewska A."/>
            <person name="Okrasinska A."/>
            <person name="Steczkiewicz K."/>
            <person name="Drgas O."/>
            <person name="Orlowska M."/>
            <person name="Perlinska-Lenart U."/>
            <person name="Aleksandrzak-Piekarczyk T."/>
            <person name="Szatraj K."/>
            <person name="Zielenkiewicz U."/>
            <person name="Pilsyk S."/>
            <person name="Malc E."/>
            <person name="Mieczkowski P."/>
            <person name="Kruszewska J.S."/>
            <person name="Biernat P."/>
            <person name="Pawlowska J."/>
        </authorList>
    </citation>
    <scope>NUCLEOTIDE SEQUENCE</scope>
    <source>
        <strain evidence="2">WA0000017839</strain>
    </source>
</reference>
<protein>
    <submittedName>
        <fullName evidence="2">Uncharacterized protein</fullName>
    </submittedName>
</protein>
<evidence type="ECO:0000256" key="1">
    <source>
        <dbReference type="SAM" id="Phobius"/>
    </source>
</evidence>
<evidence type="ECO:0000313" key="3">
    <source>
        <dbReference type="Proteomes" id="UP000603453"/>
    </source>
</evidence>
<accession>A0A8H7RIH4</accession>
<keyword evidence="1" id="KW-1133">Transmembrane helix</keyword>
<sequence>MGFPFKFKRTPGTVFYWEKNDWSRKNGYRLPIDVYMIMQWVCLITLDLGFFCFLIHFLTVYENVNLPPILETTFENLNPSLLQANNAYISPYTTWASTMNMTTIEYLNLPVRTNYNNSMFDSDEDYYYSDSDSSDERPTVWKRSLNSRSKSYSLYRKVTHKARRTWILMARKVVPNYRYRRLTTNSKRNCCCAPFTRTTKKPQVLPTAIARKQRMTRDTSRLETRENVNMEEFFATRTIRPMDGDNGSEPDYDDDMGLDLSGLDRFSDDNEEEETHVKVVNRSKAARLLDLSEEDTLVHMQLPLQPMEIPKEETALSEL</sequence>
<dbReference type="AlphaFoldDB" id="A0A8H7RIH4"/>
<dbReference type="Proteomes" id="UP000603453">
    <property type="component" value="Unassembled WGS sequence"/>
</dbReference>
<keyword evidence="1" id="KW-0472">Membrane</keyword>
<proteinExistence type="predicted"/>
<evidence type="ECO:0000313" key="2">
    <source>
        <dbReference type="EMBL" id="KAG2210253.1"/>
    </source>
</evidence>
<comment type="caution">
    <text evidence="2">The sequence shown here is derived from an EMBL/GenBank/DDBJ whole genome shotgun (WGS) entry which is preliminary data.</text>
</comment>